<evidence type="ECO:0000313" key="5">
    <source>
        <dbReference type="EMBL" id="EFY07636.1"/>
    </source>
</evidence>
<dbReference type="HOGENOM" id="CLU_036176_1_1_6"/>
<dbReference type="Gene3D" id="3.40.190.170">
    <property type="entry name" value="Bacterial extracellular solute-binding protein, family 7"/>
    <property type="match status" value="1"/>
</dbReference>
<dbReference type="Proteomes" id="UP000018458">
    <property type="component" value="Unassembled WGS sequence"/>
</dbReference>
<dbReference type="OrthoDB" id="9771186at2"/>
<dbReference type="NCBIfam" id="TIGR00787">
    <property type="entry name" value="dctP"/>
    <property type="match status" value="1"/>
</dbReference>
<evidence type="ECO:0000256" key="3">
    <source>
        <dbReference type="ARBA" id="ARBA00022729"/>
    </source>
</evidence>
<protein>
    <submittedName>
        <fullName evidence="5">TRAP transporter solute receptor, DctP family</fullName>
    </submittedName>
</protein>
<reference evidence="5 6" key="1">
    <citation type="submission" date="2011-01" db="EMBL/GenBank/DDBJ databases">
        <authorList>
            <person name="Weinstock G."/>
            <person name="Sodergren E."/>
            <person name="Clifton S."/>
            <person name="Fulton L."/>
            <person name="Fulton B."/>
            <person name="Courtney L."/>
            <person name="Fronick C."/>
            <person name="Harrison M."/>
            <person name="Strong C."/>
            <person name="Farmer C."/>
            <person name="Delahaunty K."/>
            <person name="Markovic C."/>
            <person name="Hall O."/>
            <person name="Minx P."/>
            <person name="Tomlinson C."/>
            <person name="Mitreva M."/>
            <person name="Hou S."/>
            <person name="Chen J."/>
            <person name="Wollam A."/>
            <person name="Pepin K.H."/>
            <person name="Johnson M."/>
            <person name="Bhonagiri V."/>
            <person name="Zhang X."/>
            <person name="Suruliraj S."/>
            <person name="Warren W."/>
            <person name="Chinwalla A."/>
            <person name="Mardis E.R."/>
            <person name="Wilson R.K."/>
        </authorList>
    </citation>
    <scope>NUCLEOTIDE SEQUENCE [LARGE SCALE GENOMIC DNA]</scope>
    <source>
        <strain evidence="6">DSM 22608 / JCM 16073 / KCTC 15190 / YIT 12066</strain>
    </source>
</reference>
<sequence length="333" mass="37449">MKKFNLTVLCAAIASVTLWCSAPANAEDKVVLQFANVANQSGKEAGALLKKLVVEKTGGTLDINLYNDNSYGDDRVATESVILGEIDMVNTPTSPIANMMPNLYLYDAPFLFDDSDQAFKWFDSETGQKVNSVVQTKGLKLLAVWQNGFRHYTNNKVAVKLPKDIANQKLRTMENEIQLAMWKNWGANPTPMAFTEVLSALQQGTIDAQENPLALIDSNHFYEAQKYISLTGHVYGPHFVMINQEKFDSLSEDHQKALLEAIVEATKLQRSRAVEIDNELITKFRNLGNEVIELTPDEKAVWRQQAIDGKVYDLVKEKMDNPEILDTVLQRKY</sequence>
<dbReference type="PANTHER" id="PTHR33376:SF7">
    <property type="entry name" value="C4-DICARBOXYLATE-BINDING PROTEIN DCTB"/>
    <property type="match status" value="1"/>
</dbReference>
<dbReference type="Pfam" id="PF03480">
    <property type="entry name" value="DctP"/>
    <property type="match status" value="1"/>
</dbReference>
<accession>E8LIN7</accession>
<comment type="similarity">
    <text evidence="1">Belongs to the bacterial solute-binding protein 7 family.</text>
</comment>
<evidence type="ECO:0000313" key="6">
    <source>
        <dbReference type="Proteomes" id="UP000018458"/>
    </source>
</evidence>
<keyword evidence="5" id="KW-0675">Receptor</keyword>
<organism evidence="5 6">
    <name type="scientific">Succinatimonas hippei (strain DSM 22608 / JCM 16073 / KCTC 15190 / YIT 12066)</name>
    <dbReference type="NCBI Taxonomy" id="762983"/>
    <lineage>
        <taxon>Bacteria</taxon>
        <taxon>Pseudomonadati</taxon>
        <taxon>Pseudomonadota</taxon>
        <taxon>Gammaproteobacteria</taxon>
        <taxon>Aeromonadales</taxon>
        <taxon>Succinivibrionaceae</taxon>
        <taxon>Succinatimonas</taxon>
    </lineage>
</organism>
<keyword evidence="2" id="KW-0813">Transport</keyword>
<keyword evidence="3 4" id="KW-0732">Signal</keyword>
<dbReference type="CDD" id="cd13676">
    <property type="entry name" value="PBP2_TRAP_DctP2_like"/>
    <property type="match status" value="1"/>
</dbReference>
<dbReference type="STRING" id="762983.HMPREF9444_00542"/>
<dbReference type="NCBIfam" id="NF037995">
    <property type="entry name" value="TRAP_S1"/>
    <property type="match status" value="1"/>
</dbReference>
<comment type="caution">
    <text evidence="5">The sequence shown here is derived from an EMBL/GenBank/DDBJ whole genome shotgun (WGS) entry which is preliminary data.</text>
</comment>
<dbReference type="InterPro" id="IPR038404">
    <property type="entry name" value="TRAP_DctP_sf"/>
</dbReference>
<dbReference type="InterPro" id="IPR004682">
    <property type="entry name" value="TRAP_DctP"/>
</dbReference>
<dbReference type="InterPro" id="IPR018389">
    <property type="entry name" value="DctP_fam"/>
</dbReference>
<gene>
    <name evidence="5" type="ORF">HMPREF9444_00542</name>
</gene>
<evidence type="ECO:0000256" key="4">
    <source>
        <dbReference type="SAM" id="SignalP"/>
    </source>
</evidence>
<name>E8LIN7_SUCHY</name>
<feature type="chain" id="PRO_5003226720" evidence="4">
    <location>
        <begin position="27"/>
        <end position="333"/>
    </location>
</feature>
<dbReference type="GO" id="GO:0030288">
    <property type="term" value="C:outer membrane-bounded periplasmic space"/>
    <property type="evidence" value="ECO:0007669"/>
    <property type="project" value="InterPro"/>
</dbReference>
<dbReference type="RefSeq" id="WP_009142761.1">
    <property type="nucleotide sequence ID" value="NZ_GL830963.1"/>
</dbReference>
<dbReference type="EMBL" id="AEVO01000025">
    <property type="protein sequence ID" value="EFY07636.1"/>
    <property type="molecule type" value="Genomic_DNA"/>
</dbReference>
<dbReference type="GO" id="GO:0055085">
    <property type="term" value="P:transmembrane transport"/>
    <property type="evidence" value="ECO:0007669"/>
    <property type="project" value="InterPro"/>
</dbReference>
<dbReference type="eggNOG" id="COG1638">
    <property type="taxonomic scope" value="Bacteria"/>
</dbReference>
<dbReference type="AlphaFoldDB" id="E8LIN7"/>
<evidence type="ECO:0000256" key="2">
    <source>
        <dbReference type="ARBA" id="ARBA00022448"/>
    </source>
</evidence>
<dbReference type="PIRSF" id="PIRSF006470">
    <property type="entry name" value="DctB"/>
    <property type="match status" value="1"/>
</dbReference>
<feature type="signal peptide" evidence="4">
    <location>
        <begin position="1"/>
        <end position="26"/>
    </location>
</feature>
<keyword evidence="6" id="KW-1185">Reference proteome</keyword>
<evidence type="ECO:0000256" key="1">
    <source>
        <dbReference type="ARBA" id="ARBA00009023"/>
    </source>
</evidence>
<proteinExistence type="inferred from homology"/>
<dbReference type="PANTHER" id="PTHR33376">
    <property type="match status" value="1"/>
</dbReference>